<organism evidence="1 2">
    <name type="scientific">Oedothorax gibbosus</name>
    <dbReference type="NCBI Taxonomy" id="931172"/>
    <lineage>
        <taxon>Eukaryota</taxon>
        <taxon>Metazoa</taxon>
        <taxon>Ecdysozoa</taxon>
        <taxon>Arthropoda</taxon>
        <taxon>Chelicerata</taxon>
        <taxon>Arachnida</taxon>
        <taxon>Araneae</taxon>
        <taxon>Araneomorphae</taxon>
        <taxon>Entelegynae</taxon>
        <taxon>Araneoidea</taxon>
        <taxon>Linyphiidae</taxon>
        <taxon>Erigoninae</taxon>
        <taxon>Oedothorax</taxon>
    </lineage>
</organism>
<comment type="caution">
    <text evidence="1">The sequence shown here is derived from an EMBL/GenBank/DDBJ whole genome shotgun (WGS) entry which is preliminary data.</text>
</comment>
<proteinExistence type="predicted"/>
<accession>A0AAV6W0T7</accession>
<gene>
    <name evidence="1" type="ORF">JTE90_012679</name>
</gene>
<dbReference type="EMBL" id="JAFNEN010000003">
    <property type="protein sequence ID" value="KAG8201605.1"/>
    <property type="molecule type" value="Genomic_DNA"/>
</dbReference>
<reference evidence="1 2" key="1">
    <citation type="journal article" date="2022" name="Nat. Ecol. Evol.">
        <title>A masculinizing supergene underlies an exaggerated male reproductive morph in a spider.</title>
        <authorList>
            <person name="Hendrickx F."/>
            <person name="De Corte Z."/>
            <person name="Sonet G."/>
            <person name="Van Belleghem S.M."/>
            <person name="Kostlbacher S."/>
            <person name="Vangestel C."/>
        </authorList>
    </citation>
    <scope>NUCLEOTIDE SEQUENCE [LARGE SCALE GENOMIC DNA]</scope>
    <source>
        <strain evidence="1">W744_W776</strain>
    </source>
</reference>
<keyword evidence="2" id="KW-1185">Reference proteome</keyword>
<evidence type="ECO:0000313" key="1">
    <source>
        <dbReference type="EMBL" id="KAG8201605.1"/>
    </source>
</evidence>
<name>A0AAV6W0T7_9ARAC</name>
<dbReference type="AlphaFoldDB" id="A0AAV6W0T7"/>
<dbReference type="Proteomes" id="UP000827092">
    <property type="component" value="Unassembled WGS sequence"/>
</dbReference>
<protein>
    <submittedName>
        <fullName evidence="1">Uncharacterized protein</fullName>
    </submittedName>
</protein>
<sequence>MSALVLFSKTDLNHGRRFPDRFSRPLGPRYLSSPTWVPFHEGRFMGRPRSMGYRPRVLGKALPMVMI</sequence>
<evidence type="ECO:0000313" key="2">
    <source>
        <dbReference type="Proteomes" id="UP000827092"/>
    </source>
</evidence>